<dbReference type="InterPro" id="IPR006429">
    <property type="entry name" value="Phage_lambda_portal"/>
</dbReference>
<protein>
    <submittedName>
        <fullName evidence="2">Phage portal protein, lambda family</fullName>
    </submittedName>
</protein>
<dbReference type="EMBL" id="CP036280">
    <property type="protein sequence ID" value="QDU71047.1"/>
    <property type="molecule type" value="Genomic_DNA"/>
</dbReference>
<dbReference type="AlphaFoldDB" id="A0A518BVR7"/>
<gene>
    <name evidence="2" type="ORF">Pan265_08920</name>
</gene>
<proteinExistence type="predicted"/>
<reference evidence="2 3" key="1">
    <citation type="submission" date="2019-02" db="EMBL/GenBank/DDBJ databases">
        <title>Deep-cultivation of Planctomycetes and their phenomic and genomic characterization uncovers novel biology.</title>
        <authorList>
            <person name="Wiegand S."/>
            <person name="Jogler M."/>
            <person name="Boedeker C."/>
            <person name="Pinto D."/>
            <person name="Vollmers J."/>
            <person name="Rivas-Marin E."/>
            <person name="Kohn T."/>
            <person name="Peeters S.H."/>
            <person name="Heuer A."/>
            <person name="Rast P."/>
            <person name="Oberbeckmann S."/>
            <person name="Bunk B."/>
            <person name="Jeske O."/>
            <person name="Meyerdierks A."/>
            <person name="Storesund J.E."/>
            <person name="Kallscheuer N."/>
            <person name="Luecker S."/>
            <person name="Lage O.M."/>
            <person name="Pohl T."/>
            <person name="Merkel B.J."/>
            <person name="Hornburger P."/>
            <person name="Mueller R.-W."/>
            <person name="Bruemmer F."/>
            <person name="Labrenz M."/>
            <person name="Spormann A.M."/>
            <person name="Op den Camp H."/>
            <person name="Overmann J."/>
            <person name="Amann R."/>
            <person name="Jetten M.S.M."/>
            <person name="Mascher T."/>
            <person name="Medema M.H."/>
            <person name="Devos D.P."/>
            <person name="Kaster A.-K."/>
            <person name="Ovreas L."/>
            <person name="Rohde M."/>
            <person name="Galperin M.Y."/>
            <person name="Jogler C."/>
        </authorList>
    </citation>
    <scope>NUCLEOTIDE SEQUENCE [LARGE SCALE GENOMIC DNA]</scope>
    <source>
        <strain evidence="2 3">Pan265</strain>
    </source>
</reference>
<dbReference type="GO" id="GO:0005198">
    <property type="term" value="F:structural molecule activity"/>
    <property type="evidence" value="ECO:0007669"/>
    <property type="project" value="InterPro"/>
</dbReference>
<dbReference type="RefSeq" id="WP_236254813.1">
    <property type="nucleotide sequence ID" value="NZ_CP036280.1"/>
</dbReference>
<sequence length="528" mass="58413">MWPFRKKVKAQQSLPVMPGVVPGEVPGEVPGALRARYDAAQTTVDNARHWANADGLSADAAASADVRGKLRNRARYEVANNAYAKGIVLTLANDCVGTGPRLQLLTEDAEINRIVETAFANWAREIHLAEKIRTMRMAKATDGEAFALIAGNPRIDSPVKIDLQLIEADRITTPTPAPGDSPALGNRSSGRHRAFDTRDETLAEVDGIEFDRHGNPRTYLVHRQHPGQTAYTSIVDVYDRVPAASMIHWFRPDRPGQHRGVPEITPALPLFAQLRRYTLAVLAAAETAADFAAVLYTDAPANGEASAVEPMDVVQLEKRMATTLPDGWKLGQIKAEQPGTTYSEFKHELLNEIARCLNMPFNVAAGNSAGYNYASGRLDYQTYFKSIRVEQADCSNTVLDRIFAAWLHEASLLRDFAFLRGIDARARRLARQWFWDGTEHVDPAKEATAQAKRLSSNTTTLAAEYARQGKDWETELRQRAKEKQLMKQLGLSEAQTQPEQPPRDNEEDTDAPGSTPGNENPRNQRQAA</sequence>
<feature type="region of interest" description="Disordered" evidence="1">
    <location>
        <begin position="171"/>
        <end position="195"/>
    </location>
</feature>
<evidence type="ECO:0000313" key="2">
    <source>
        <dbReference type="EMBL" id="QDU71047.1"/>
    </source>
</evidence>
<dbReference type="Proteomes" id="UP000320386">
    <property type="component" value="Chromosome"/>
</dbReference>
<organism evidence="2 3">
    <name type="scientific">Mucisphaera calidilacus</name>
    <dbReference type="NCBI Taxonomy" id="2527982"/>
    <lineage>
        <taxon>Bacteria</taxon>
        <taxon>Pseudomonadati</taxon>
        <taxon>Planctomycetota</taxon>
        <taxon>Phycisphaerae</taxon>
        <taxon>Phycisphaerales</taxon>
        <taxon>Phycisphaeraceae</taxon>
        <taxon>Mucisphaera</taxon>
    </lineage>
</organism>
<evidence type="ECO:0000256" key="1">
    <source>
        <dbReference type="SAM" id="MobiDB-lite"/>
    </source>
</evidence>
<dbReference type="Pfam" id="PF05136">
    <property type="entry name" value="Phage_portal_2"/>
    <property type="match status" value="1"/>
</dbReference>
<accession>A0A518BVR7</accession>
<keyword evidence="3" id="KW-1185">Reference proteome</keyword>
<dbReference type="GO" id="GO:0019068">
    <property type="term" value="P:virion assembly"/>
    <property type="evidence" value="ECO:0007669"/>
    <property type="project" value="InterPro"/>
</dbReference>
<feature type="region of interest" description="Disordered" evidence="1">
    <location>
        <begin position="484"/>
        <end position="528"/>
    </location>
</feature>
<feature type="compositionally biased region" description="Polar residues" evidence="1">
    <location>
        <begin position="515"/>
        <end position="528"/>
    </location>
</feature>
<dbReference type="KEGG" id="mcad:Pan265_08920"/>
<evidence type="ECO:0000313" key="3">
    <source>
        <dbReference type="Proteomes" id="UP000320386"/>
    </source>
</evidence>
<name>A0A518BVR7_9BACT</name>